<feature type="transmembrane region" description="Helical" evidence="7">
    <location>
        <begin position="305"/>
        <end position="324"/>
    </location>
</feature>
<feature type="region of interest" description="Disordered" evidence="8">
    <location>
        <begin position="1"/>
        <end position="40"/>
    </location>
</feature>
<dbReference type="InterPro" id="IPR035906">
    <property type="entry name" value="MetI-like_sf"/>
</dbReference>
<keyword evidence="2 7" id="KW-0813">Transport</keyword>
<dbReference type="SUPFAM" id="SSF161098">
    <property type="entry name" value="MetI-like"/>
    <property type="match status" value="1"/>
</dbReference>
<dbReference type="AlphaFoldDB" id="A0A4P6V085"/>
<evidence type="ECO:0000256" key="7">
    <source>
        <dbReference type="RuleBase" id="RU363032"/>
    </source>
</evidence>
<dbReference type="Gene3D" id="1.10.3720.10">
    <property type="entry name" value="MetI-like"/>
    <property type="match status" value="1"/>
</dbReference>
<feature type="transmembrane region" description="Helical" evidence="7">
    <location>
        <begin position="248"/>
        <end position="268"/>
    </location>
</feature>
<feature type="transmembrane region" description="Helical" evidence="7">
    <location>
        <begin position="196"/>
        <end position="217"/>
    </location>
</feature>
<dbReference type="PROSITE" id="PS50928">
    <property type="entry name" value="ABC_TM1"/>
    <property type="match status" value="1"/>
</dbReference>
<evidence type="ECO:0000256" key="8">
    <source>
        <dbReference type="SAM" id="MobiDB-lite"/>
    </source>
</evidence>
<dbReference type="Pfam" id="PF00528">
    <property type="entry name" value="BPD_transp_1"/>
    <property type="match status" value="1"/>
</dbReference>
<reference evidence="10 11" key="1">
    <citation type="journal article" date="2017" name="Int. J. Syst. Evol. Microbiol.">
        <title>Roseitalea porphyridii gen. nov., sp. nov., isolated from a red alga, and reclassification of Hoeflea suaedae Chung et al. 2013 as Pseudohoeflea suaedae gen. nov., comb. nov.</title>
        <authorList>
            <person name="Hyeon J.W."/>
            <person name="Jeong S.E."/>
            <person name="Baek K."/>
            <person name="Jeon C.O."/>
        </authorList>
    </citation>
    <scope>NUCLEOTIDE SEQUENCE [LARGE SCALE GENOMIC DNA]</scope>
    <source>
        <strain evidence="10 11">MA7-20</strain>
    </source>
</reference>
<dbReference type="GO" id="GO:0055085">
    <property type="term" value="P:transmembrane transport"/>
    <property type="evidence" value="ECO:0007669"/>
    <property type="project" value="InterPro"/>
</dbReference>
<evidence type="ECO:0000256" key="3">
    <source>
        <dbReference type="ARBA" id="ARBA00022475"/>
    </source>
</evidence>
<proteinExistence type="inferred from homology"/>
<evidence type="ECO:0000259" key="9">
    <source>
        <dbReference type="PROSITE" id="PS50928"/>
    </source>
</evidence>
<dbReference type="PANTHER" id="PTHR30193:SF37">
    <property type="entry name" value="INNER MEMBRANE ABC TRANSPORTER PERMEASE PROTEIN YCJO"/>
    <property type="match status" value="1"/>
</dbReference>
<dbReference type="Proteomes" id="UP000293719">
    <property type="component" value="Chromosome"/>
</dbReference>
<feature type="transmembrane region" description="Helical" evidence="7">
    <location>
        <begin position="112"/>
        <end position="133"/>
    </location>
</feature>
<evidence type="ECO:0000256" key="2">
    <source>
        <dbReference type="ARBA" id="ARBA00022448"/>
    </source>
</evidence>
<dbReference type="KEGG" id="rpod:E0E05_09090"/>
<keyword evidence="3" id="KW-1003">Cell membrane</keyword>
<evidence type="ECO:0000256" key="6">
    <source>
        <dbReference type="ARBA" id="ARBA00023136"/>
    </source>
</evidence>
<feature type="transmembrane region" description="Helical" evidence="7">
    <location>
        <begin position="52"/>
        <end position="80"/>
    </location>
</feature>
<dbReference type="GO" id="GO:0005886">
    <property type="term" value="C:plasma membrane"/>
    <property type="evidence" value="ECO:0007669"/>
    <property type="project" value="UniProtKB-SubCell"/>
</dbReference>
<keyword evidence="6 7" id="KW-0472">Membrane</keyword>
<keyword evidence="11" id="KW-1185">Reference proteome</keyword>
<evidence type="ECO:0000313" key="10">
    <source>
        <dbReference type="EMBL" id="QBK30732.1"/>
    </source>
</evidence>
<dbReference type="PANTHER" id="PTHR30193">
    <property type="entry name" value="ABC TRANSPORTER PERMEASE PROTEIN"/>
    <property type="match status" value="1"/>
</dbReference>
<feature type="transmembrane region" description="Helical" evidence="7">
    <location>
        <begin position="145"/>
        <end position="166"/>
    </location>
</feature>
<dbReference type="InterPro" id="IPR051393">
    <property type="entry name" value="ABC_transporter_permease"/>
</dbReference>
<sequence length="332" mass="37009">MPAVRSTRKRSWRSSRTRSSAPQGAAGSLPDRPPTLLPHETDPMQKSLGLSIFVSLLPAIALFVTFLAFPFATILMTSFFEWNAAGMTFNGGANYLELWDSRSFRSALQNTAIWVGAAVLIHVPLAAVLAMILSRRVKGWKVFRTLFFLPNIVSYSALAIVFLGFYNARYGALNMLLEDIGLGHLQQDWLFQYDTALYALIATWIFHVGLYMIIIMAEIASIPEDMYEAAVIEGASEVQQDWYITLPLLRNVIGTCMILTVTQSLIYFEGIFLTTKGGPANASLNMSMATYRAFETFDWGEANAIGMHIVLLGVVAIVLIRHVFRIGERDFD</sequence>
<dbReference type="CDD" id="cd06261">
    <property type="entry name" value="TM_PBP2"/>
    <property type="match status" value="1"/>
</dbReference>
<comment type="subcellular location">
    <subcellularLocation>
        <location evidence="1 7">Cell membrane</location>
        <topology evidence="1 7">Multi-pass membrane protein</topology>
    </subcellularLocation>
</comment>
<feature type="compositionally biased region" description="Basic residues" evidence="8">
    <location>
        <begin position="1"/>
        <end position="16"/>
    </location>
</feature>
<evidence type="ECO:0000313" key="11">
    <source>
        <dbReference type="Proteomes" id="UP000293719"/>
    </source>
</evidence>
<feature type="domain" description="ABC transmembrane type-1" evidence="9">
    <location>
        <begin position="108"/>
        <end position="320"/>
    </location>
</feature>
<accession>A0A4P6V085</accession>
<dbReference type="InterPro" id="IPR000515">
    <property type="entry name" value="MetI-like"/>
</dbReference>
<protein>
    <submittedName>
        <fullName evidence="10">Sugar ABC transporter permease</fullName>
    </submittedName>
</protein>
<keyword evidence="4 7" id="KW-0812">Transmembrane</keyword>
<evidence type="ECO:0000256" key="1">
    <source>
        <dbReference type="ARBA" id="ARBA00004651"/>
    </source>
</evidence>
<evidence type="ECO:0000256" key="5">
    <source>
        <dbReference type="ARBA" id="ARBA00022989"/>
    </source>
</evidence>
<organism evidence="10 11">
    <name type="scientific">Roseitalea porphyridii</name>
    <dbReference type="NCBI Taxonomy" id="1852022"/>
    <lineage>
        <taxon>Bacteria</taxon>
        <taxon>Pseudomonadati</taxon>
        <taxon>Pseudomonadota</taxon>
        <taxon>Alphaproteobacteria</taxon>
        <taxon>Hyphomicrobiales</taxon>
        <taxon>Ahrensiaceae</taxon>
        <taxon>Roseitalea</taxon>
    </lineage>
</organism>
<comment type="similarity">
    <text evidence="7">Belongs to the binding-protein-dependent transport system permease family.</text>
</comment>
<dbReference type="EMBL" id="CP036532">
    <property type="protein sequence ID" value="QBK30732.1"/>
    <property type="molecule type" value="Genomic_DNA"/>
</dbReference>
<name>A0A4P6V085_9HYPH</name>
<evidence type="ECO:0000256" key="4">
    <source>
        <dbReference type="ARBA" id="ARBA00022692"/>
    </source>
</evidence>
<gene>
    <name evidence="10" type="ORF">E0E05_09090</name>
</gene>
<keyword evidence="5 7" id="KW-1133">Transmembrane helix</keyword>